<keyword evidence="4" id="KW-1185">Reference proteome</keyword>
<comment type="caution">
    <text evidence="3">The sequence shown here is derived from an EMBL/GenBank/DDBJ whole genome shotgun (WGS) entry which is preliminary data.</text>
</comment>
<dbReference type="InterPro" id="IPR050902">
    <property type="entry name" value="ABC_Transporter_SBP"/>
</dbReference>
<name>A0A3N1LYB5_9PROT</name>
<reference evidence="3 4" key="1">
    <citation type="submission" date="2018-11" db="EMBL/GenBank/DDBJ databases">
        <title>Genomic Encyclopedia of Type Strains, Phase IV (KMG-IV): sequencing the most valuable type-strain genomes for metagenomic binning, comparative biology and taxonomic classification.</title>
        <authorList>
            <person name="Goeker M."/>
        </authorList>
    </citation>
    <scope>NUCLEOTIDE SEQUENCE [LARGE SCALE GENOMIC DNA]</scope>
    <source>
        <strain evidence="3 4">DSM 5900</strain>
    </source>
</reference>
<feature type="chain" id="PRO_5018268774" evidence="1">
    <location>
        <begin position="26"/>
        <end position="274"/>
    </location>
</feature>
<dbReference type="Gene3D" id="3.40.50.1980">
    <property type="entry name" value="Nitrogenase molybdenum iron protein domain"/>
    <property type="match status" value="2"/>
</dbReference>
<proteinExistence type="predicted"/>
<dbReference type="Pfam" id="PF01497">
    <property type="entry name" value="Peripla_BP_2"/>
    <property type="match status" value="1"/>
</dbReference>
<feature type="signal peptide" evidence="1">
    <location>
        <begin position="1"/>
        <end position="25"/>
    </location>
</feature>
<organism evidence="3 4">
    <name type="scientific">Stella humosa</name>
    <dbReference type="NCBI Taxonomy" id="94"/>
    <lineage>
        <taxon>Bacteria</taxon>
        <taxon>Pseudomonadati</taxon>
        <taxon>Pseudomonadota</taxon>
        <taxon>Alphaproteobacteria</taxon>
        <taxon>Rhodospirillales</taxon>
        <taxon>Stellaceae</taxon>
        <taxon>Stella</taxon>
    </lineage>
</organism>
<dbReference type="AlphaFoldDB" id="A0A3N1LYB5"/>
<protein>
    <submittedName>
        <fullName evidence="3">Iron complex transport system substrate-binding protein</fullName>
    </submittedName>
</protein>
<accession>A0A3N1LYB5</accession>
<keyword evidence="1" id="KW-0732">Signal</keyword>
<dbReference type="PANTHER" id="PTHR30535:SF34">
    <property type="entry name" value="MOLYBDATE-BINDING PROTEIN MOLA"/>
    <property type="match status" value="1"/>
</dbReference>
<dbReference type="InterPro" id="IPR002491">
    <property type="entry name" value="ABC_transptr_periplasmic_BD"/>
</dbReference>
<evidence type="ECO:0000313" key="3">
    <source>
        <dbReference type="EMBL" id="ROQ00204.1"/>
    </source>
</evidence>
<evidence type="ECO:0000256" key="1">
    <source>
        <dbReference type="SAM" id="SignalP"/>
    </source>
</evidence>
<evidence type="ECO:0000259" key="2">
    <source>
        <dbReference type="Pfam" id="PF01497"/>
    </source>
</evidence>
<dbReference type="PANTHER" id="PTHR30535">
    <property type="entry name" value="VITAMIN B12-BINDING PROTEIN"/>
    <property type="match status" value="1"/>
</dbReference>
<evidence type="ECO:0000313" key="4">
    <source>
        <dbReference type="Proteomes" id="UP000278222"/>
    </source>
</evidence>
<dbReference type="EMBL" id="RJKX01000013">
    <property type="protein sequence ID" value="ROQ00204.1"/>
    <property type="molecule type" value="Genomic_DNA"/>
</dbReference>
<dbReference type="CDD" id="cd00636">
    <property type="entry name" value="TroA-like"/>
    <property type="match status" value="1"/>
</dbReference>
<sequence>MWACVSPSRAAALLLALGWSVAAAAAPTVVSINLCADQLTLALADRAQILALGPLAADPALSVMAPEAAGIPILRGTAEEVMRLRPDLVLSGAFQQRRTNLLLERMGFRVLALPSPDDVAGVAAMIDSVGQALGQGQRGRDLAATFRAIFAPPAASPTMTALVWRPNGFVSGRGTLVDAALAAAGLDNAAALAGIGAWGTMPLERLVARPPGLLVVDDHMAVKSSRAQAVLVHPALARLSPPMRVGAVATATWLCPGPWMRGAVDQLRRLAAAP</sequence>
<feature type="domain" description="Fe/B12 periplasmic-binding" evidence="2">
    <location>
        <begin position="29"/>
        <end position="239"/>
    </location>
</feature>
<gene>
    <name evidence="3" type="ORF">EDC65_2000</name>
</gene>
<dbReference type="Proteomes" id="UP000278222">
    <property type="component" value="Unassembled WGS sequence"/>
</dbReference>
<dbReference type="SUPFAM" id="SSF53807">
    <property type="entry name" value="Helical backbone' metal receptor"/>
    <property type="match status" value="1"/>
</dbReference>